<dbReference type="Proteomes" id="UP000324222">
    <property type="component" value="Unassembled WGS sequence"/>
</dbReference>
<evidence type="ECO:0000313" key="1">
    <source>
        <dbReference type="EMBL" id="MPC69057.1"/>
    </source>
</evidence>
<dbReference type="EMBL" id="VSRR010028819">
    <property type="protein sequence ID" value="MPC69057.1"/>
    <property type="molecule type" value="Genomic_DNA"/>
</dbReference>
<evidence type="ECO:0000313" key="2">
    <source>
        <dbReference type="Proteomes" id="UP000324222"/>
    </source>
</evidence>
<protein>
    <submittedName>
        <fullName evidence="1">Uncharacterized protein</fullName>
    </submittedName>
</protein>
<dbReference type="AlphaFoldDB" id="A0A5B7HII4"/>
<comment type="caution">
    <text evidence="1">The sequence shown here is derived from an EMBL/GenBank/DDBJ whole genome shotgun (WGS) entry which is preliminary data.</text>
</comment>
<organism evidence="1 2">
    <name type="scientific">Portunus trituberculatus</name>
    <name type="common">Swimming crab</name>
    <name type="synonym">Neptunus trituberculatus</name>
    <dbReference type="NCBI Taxonomy" id="210409"/>
    <lineage>
        <taxon>Eukaryota</taxon>
        <taxon>Metazoa</taxon>
        <taxon>Ecdysozoa</taxon>
        <taxon>Arthropoda</taxon>
        <taxon>Crustacea</taxon>
        <taxon>Multicrustacea</taxon>
        <taxon>Malacostraca</taxon>
        <taxon>Eumalacostraca</taxon>
        <taxon>Eucarida</taxon>
        <taxon>Decapoda</taxon>
        <taxon>Pleocyemata</taxon>
        <taxon>Brachyura</taxon>
        <taxon>Eubrachyura</taxon>
        <taxon>Portunoidea</taxon>
        <taxon>Portunidae</taxon>
        <taxon>Portuninae</taxon>
        <taxon>Portunus</taxon>
    </lineage>
</organism>
<name>A0A5B7HII4_PORTR</name>
<sequence length="83" mass="9310">MVPVNASSATPPTWIPRFMNKQGNMYQSQSILLTPREIKQGRQRCMVVKGTPMQCGYSQSCMREWSVLEGMCEATLPEGLVLT</sequence>
<keyword evidence="2" id="KW-1185">Reference proteome</keyword>
<reference evidence="1 2" key="1">
    <citation type="submission" date="2019-05" db="EMBL/GenBank/DDBJ databases">
        <title>Another draft genome of Portunus trituberculatus and its Hox gene families provides insights of decapod evolution.</title>
        <authorList>
            <person name="Jeong J.-H."/>
            <person name="Song I."/>
            <person name="Kim S."/>
            <person name="Choi T."/>
            <person name="Kim D."/>
            <person name="Ryu S."/>
            <person name="Kim W."/>
        </authorList>
    </citation>
    <scope>NUCLEOTIDE SEQUENCE [LARGE SCALE GENOMIC DNA]</scope>
    <source>
        <tissue evidence="1">Muscle</tissue>
    </source>
</reference>
<accession>A0A5B7HII4</accession>
<gene>
    <name evidence="1" type="ORF">E2C01_063270</name>
</gene>
<proteinExistence type="predicted"/>